<organism evidence="1 2">
    <name type="scientific">Limosilactobacillus fermentum</name>
    <name type="common">Lactobacillus fermentum</name>
    <dbReference type="NCBI Taxonomy" id="1613"/>
    <lineage>
        <taxon>Bacteria</taxon>
        <taxon>Bacillati</taxon>
        <taxon>Bacillota</taxon>
        <taxon>Bacilli</taxon>
        <taxon>Lactobacillales</taxon>
        <taxon>Lactobacillaceae</taxon>
        <taxon>Limosilactobacillus</taxon>
    </lineage>
</organism>
<dbReference type="SUPFAM" id="SSF55931">
    <property type="entry name" value="Glutamine synthetase/guanido kinase"/>
    <property type="match status" value="1"/>
</dbReference>
<proteinExistence type="predicted"/>
<dbReference type="Gene3D" id="3.30.590.20">
    <property type="match status" value="1"/>
</dbReference>
<name>A0A1D7ZYI8_LIMFE</name>
<reference evidence="1 2" key="1">
    <citation type="submission" date="2016-09" db="EMBL/GenBank/DDBJ databases">
        <title>Genome Sequence of the Lactobacillus fermentum strain NCC2970 (CNCM I-5068).</title>
        <authorList>
            <person name="Barretto C."/>
            <person name="Ngom-Bru C."/>
            <person name="Genevaz A."/>
            <person name="Fournier C."/>
            <person name="Moine D."/>
            <person name="Kassam M."/>
            <person name="Iltis A."/>
            <person name="Sagory-Zalkind P."/>
            <person name="Faucherand G."/>
            <person name="Descombes P."/>
            <person name="Duboux S."/>
        </authorList>
    </citation>
    <scope>NUCLEOTIDE SEQUENCE [LARGE SCALE GENOMIC DNA]</scope>
    <source>
        <strain evidence="1 2">NCC2970</strain>
    </source>
</reference>
<dbReference type="GO" id="GO:0016874">
    <property type="term" value="F:ligase activity"/>
    <property type="evidence" value="ECO:0007669"/>
    <property type="project" value="UniProtKB-KW"/>
</dbReference>
<accession>A0A1D7ZYI8</accession>
<sequence>MGPEYLEVLEDMTDRVNRPDLTPSGQMARFIKDGSLTEFGLRRALRYQKSALQSLATFKGFENMTTPLSAEDLKKNLFRGSYEPSGLIQ</sequence>
<dbReference type="AlphaFoldDB" id="A0A1D7ZYI8"/>
<dbReference type="RefSeq" id="WP_003686385.1">
    <property type="nucleotide sequence ID" value="NZ_AP024320.1"/>
</dbReference>
<protein>
    <submittedName>
        <fullName evidence="1">Glutamate--cysteine ligase</fullName>
    </submittedName>
</protein>
<dbReference type="PATRIC" id="fig|1613.112.peg.1551"/>
<dbReference type="EMBL" id="CP017151">
    <property type="protein sequence ID" value="AOR74935.1"/>
    <property type="molecule type" value="Genomic_DNA"/>
</dbReference>
<evidence type="ECO:0000313" key="2">
    <source>
        <dbReference type="Proteomes" id="UP000094714"/>
    </source>
</evidence>
<dbReference type="InterPro" id="IPR014746">
    <property type="entry name" value="Gln_synth/guanido_kin_cat_dom"/>
</dbReference>
<keyword evidence="1" id="KW-0436">Ligase</keyword>
<gene>
    <name evidence="1" type="ORF">LACFE_CDS1485</name>
</gene>
<dbReference type="Proteomes" id="UP000094714">
    <property type="component" value="Chromosome"/>
</dbReference>
<evidence type="ECO:0000313" key="1">
    <source>
        <dbReference type="EMBL" id="AOR74935.1"/>
    </source>
</evidence>